<evidence type="ECO:0000313" key="3">
    <source>
        <dbReference type="EMBL" id="UOQ85168.1"/>
    </source>
</evidence>
<reference evidence="3 4" key="1">
    <citation type="submission" date="2022-04" db="EMBL/GenBank/DDBJ databases">
        <title>Gracilibacillus sp. isolated from saltern.</title>
        <authorList>
            <person name="Won M."/>
            <person name="Lee C.-M."/>
            <person name="Woen H.-Y."/>
            <person name="Kwon S.-W."/>
        </authorList>
    </citation>
    <scope>NUCLEOTIDE SEQUENCE [LARGE SCALE GENOMIC DNA]</scope>
    <source>
        <strain evidence="3 4">SSPM10-3</strain>
    </source>
</reference>
<keyword evidence="4" id="KW-1185">Reference proteome</keyword>
<evidence type="ECO:0000313" key="4">
    <source>
        <dbReference type="Proteomes" id="UP000831537"/>
    </source>
</evidence>
<dbReference type="SUPFAM" id="SSF140566">
    <property type="entry name" value="FlgN-like"/>
    <property type="match status" value="1"/>
</dbReference>
<keyword evidence="3" id="KW-0969">Cilium</keyword>
<feature type="compositionally biased region" description="Polar residues" evidence="2">
    <location>
        <begin position="142"/>
        <end position="152"/>
    </location>
</feature>
<dbReference type="EMBL" id="CP095071">
    <property type="protein sequence ID" value="UOQ85168.1"/>
    <property type="molecule type" value="Genomic_DNA"/>
</dbReference>
<dbReference type="Pfam" id="PF05130">
    <property type="entry name" value="FlgN"/>
    <property type="match status" value="1"/>
</dbReference>
<dbReference type="RefSeq" id="WP_244743872.1">
    <property type="nucleotide sequence ID" value="NZ_CP095071.1"/>
</dbReference>
<name>A0ABY4GLC2_9BACI</name>
<dbReference type="Gene3D" id="1.20.58.300">
    <property type="entry name" value="FlgN-like"/>
    <property type="match status" value="1"/>
</dbReference>
<proteinExistence type="predicted"/>
<keyword evidence="3" id="KW-0282">Flagellum</keyword>
<evidence type="ECO:0000256" key="2">
    <source>
        <dbReference type="SAM" id="MobiDB-lite"/>
    </source>
</evidence>
<feature type="region of interest" description="Disordered" evidence="2">
    <location>
        <begin position="142"/>
        <end position="164"/>
    </location>
</feature>
<protein>
    <submittedName>
        <fullName evidence="3">Flagellar protein FlgN</fullName>
    </submittedName>
</protein>
<sequence>MSVQPIIKHLNKLIELHDSLLHLSEHKTELLKANKMEELQKLLVTEQKHVQAINQIEQRRIDAVADWAVTHQLEPAAVNVTAIIEHYTTGADQGQLQEVTLQLAERLVALRRQEELNKQLTKQSLQFVQLTLDMIQPSLKNLNYGQSNQTKPSAPRRSMFDSKA</sequence>
<gene>
    <name evidence="3" type="ORF">MUN87_21400</name>
</gene>
<evidence type="ECO:0000256" key="1">
    <source>
        <dbReference type="ARBA" id="ARBA00022795"/>
    </source>
</evidence>
<keyword evidence="3" id="KW-0966">Cell projection</keyword>
<dbReference type="Proteomes" id="UP000831537">
    <property type="component" value="Chromosome"/>
</dbReference>
<dbReference type="InterPro" id="IPR007809">
    <property type="entry name" value="FlgN-like"/>
</dbReference>
<keyword evidence="1" id="KW-1005">Bacterial flagellum biogenesis</keyword>
<organism evidence="3 4">
    <name type="scientific">Gracilibacillus salinarum</name>
    <dbReference type="NCBI Taxonomy" id="2932255"/>
    <lineage>
        <taxon>Bacteria</taxon>
        <taxon>Bacillati</taxon>
        <taxon>Bacillota</taxon>
        <taxon>Bacilli</taxon>
        <taxon>Bacillales</taxon>
        <taxon>Bacillaceae</taxon>
        <taxon>Gracilibacillus</taxon>
    </lineage>
</organism>
<dbReference type="InterPro" id="IPR036679">
    <property type="entry name" value="FlgN-like_sf"/>
</dbReference>
<accession>A0ABY4GLC2</accession>